<accession>A0A0D6M5P2</accession>
<keyword evidence="3" id="KW-1185">Reference proteome</keyword>
<name>A0A0D6M5P2_9BILA</name>
<dbReference type="EMBL" id="KE124806">
    <property type="protein sequence ID" value="EPB78788.1"/>
    <property type="molecule type" value="Genomic_DNA"/>
</dbReference>
<reference evidence="2 3" key="1">
    <citation type="submission" date="2013-05" db="EMBL/GenBank/DDBJ databases">
        <title>Draft genome of the parasitic nematode Anyclostoma ceylanicum.</title>
        <authorList>
            <person name="Mitreva M."/>
        </authorList>
    </citation>
    <scope>NUCLEOTIDE SEQUENCE [LARGE SCALE GENOMIC DNA]</scope>
</reference>
<feature type="compositionally biased region" description="Basic and acidic residues" evidence="1">
    <location>
        <begin position="44"/>
        <end position="62"/>
    </location>
</feature>
<evidence type="ECO:0000256" key="1">
    <source>
        <dbReference type="SAM" id="MobiDB-lite"/>
    </source>
</evidence>
<gene>
    <name evidence="2" type="ORF">ANCCEY_02178</name>
</gene>
<organism evidence="2 3">
    <name type="scientific">Ancylostoma ceylanicum</name>
    <dbReference type="NCBI Taxonomy" id="53326"/>
    <lineage>
        <taxon>Eukaryota</taxon>
        <taxon>Metazoa</taxon>
        <taxon>Ecdysozoa</taxon>
        <taxon>Nematoda</taxon>
        <taxon>Chromadorea</taxon>
        <taxon>Rhabditida</taxon>
        <taxon>Rhabditina</taxon>
        <taxon>Rhabditomorpha</taxon>
        <taxon>Strongyloidea</taxon>
        <taxon>Ancylostomatidae</taxon>
        <taxon>Ancylostomatinae</taxon>
        <taxon>Ancylostoma</taxon>
    </lineage>
</organism>
<feature type="compositionally biased region" description="Acidic residues" evidence="1">
    <location>
        <begin position="11"/>
        <end position="23"/>
    </location>
</feature>
<evidence type="ECO:0000313" key="3">
    <source>
        <dbReference type="Proteomes" id="UP000054495"/>
    </source>
</evidence>
<sequence length="314" mass="35366">MIREEKLGNVTDEEDFIRDDDSDPIAGMYSDSDKEENLASDVEDVGKEVARARSSHSDREENLPSDNEEERQRSRSSRARTLQARPTGTADSEKEHILPSDDEAEEKPKSSRAITSESNREDILPSDDDEPPPLGNPKITRRLTSQSSREETLASDGEFLDEEGTAAEAPKWSVPRTTDSDREENLPSDDEELNERERAAIKIQAATASPYCSLFRLCLDHKNTYVFDLHIVILKEFLEGAGIFIDYVLITENVVEGRQFVCYCSKWFDSGQVDGKIERILPVAAFYYLNSIPDESMTSRKPAHQLIGKAAQNM</sequence>
<feature type="region of interest" description="Disordered" evidence="1">
    <location>
        <begin position="1"/>
        <end position="193"/>
    </location>
</feature>
<dbReference type="Gene3D" id="2.60.60.20">
    <property type="entry name" value="PLAT/LH2 domain"/>
    <property type="match status" value="1"/>
</dbReference>
<evidence type="ECO:0000313" key="2">
    <source>
        <dbReference type="EMBL" id="EPB78788.1"/>
    </source>
</evidence>
<proteinExistence type="predicted"/>
<dbReference type="Proteomes" id="UP000054495">
    <property type="component" value="Unassembled WGS sequence"/>
</dbReference>
<dbReference type="AlphaFoldDB" id="A0A0D6M5P2"/>
<protein>
    <submittedName>
        <fullName evidence="2">Uncharacterized protein</fullName>
    </submittedName>
</protein>